<organism evidence="2 3">
    <name type="scientific">Clytia hemisphaerica</name>
    <dbReference type="NCBI Taxonomy" id="252671"/>
    <lineage>
        <taxon>Eukaryota</taxon>
        <taxon>Metazoa</taxon>
        <taxon>Cnidaria</taxon>
        <taxon>Hydrozoa</taxon>
        <taxon>Hydroidolina</taxon>
        <taxon>Leptothecata</taxon>
        <taxon>Obeliida</taxon>
        <taxon>Clytiidae</taxon>
        <taxon>Clytia</taxon>
    </lineage>
</organism>
<name>A0A7M5UU91_9CNID</name>
<evidence type="ECO:0000256" key="1">
    <source>
        <dbReference type="SAM" id="MobiDB-lite"/>
    </source>
</evidence>
<dbReference type="Proteomes" id="UP000594262">
    <property type="component" value="Unplaced"/>
</dbReference>
<proteinExistence type="predicted"/>
<accession>A0A7M5UU91</accession>
<feature type="region of interest" description="Disordered" evidence="1">
    <location>
        <begin position="91"/>
        <end position="116"/>
    </location>
</feature>
<protein>
    <submittedName>
        <fullName evidence="2">Uncharacterized protein</fullName>
    </submittedName>
</protein>
<dbReference type="AlphaFoldDB" id="A0A7M5UU91"/>
<keyword evidence="3" id="KW-1185">Reference proteome</keyword>
<sequence>MPTFLSCFVTRIKSKSPSNQPTISLKKSQISINKTYRCGPAKLPGFEGTDKIKEKSNSTEHFANKTRTLHRLGPAKLPSFVDSTTKCNKTVRFRTDENSKSNNQHKQKRTSTRKEKVGKYNVSQFLL</sequence>
<dbReference type="EnsemblMetazoa" id="CLYHEMT005928.1">
    <property type="protein sequence ID" value="CLYHEMP005928.1"/>
    <property type="gene ID" value="CLYHEMG005928"/>
</dbReference>
<reference evidence="2" key="1">
    <citation type="submission" date="2021-01" db="UniProtKB">
        <authorList>
            <consortium name="EnsemblMetazoa"/>
        </authorList>
    </citation>
    <scope>IDENTIFICATION</scope>
</reference>
<evidence type="ECO:0000313" key="2">
    <source>
        <dbReference type="EnsemblMetazoa" id="CLYHEMP005928.1"/>
    </source>
</evidence>
<evidence type="ECO:0000313" key="3">
    <source>
        <dbReference type="Proteomes" id="UP000594262"/>
    </source>
</evidence>